<comment type="subunit">
    <text evidence="3">Homodimer.</text>
</comment>
<dbReference type="PANTHER" id="PTHR10755">
    <property type="entry name" value="COPROPORPHYRINOGEN III OXIDASE, MITOCHONDRIAL"/>
    <property type="match status" value="1"/>
</dbReference>
<sequence>MSARTSLRLAVRPLSRAPAIGSSARPSPSLARSTVPKLGQRSFTASSSSAAPGSGPGSNAKWKTFAGSAATGFVIAFSIDMYKGYKEANQSTVQCDGAPAVEAIETYGYPWAPVDAIEKDDPKNPMRIRMANWVKSLQDHIVNTMEDIEARSSPNSFSPSPEPPKFLRDTWIRPEGGEGSSCVLSGGRVFEKAGINVSVVHGMLPPRAQKAMLPDHPSLPEPTGTVPFFATGLSIVIHPRNPHVPTVHLNYRYFEIDDPETGKPKAWWFGGGSDLTPSYLVEEDVVHFHKVLKEACDKHDERYWPDFKKACDKYFFLPHRGESRGVGGLFFDDLTTSSPINQPPVSTMPHKTQEDIFEFVKSASSAFLPAYVPIVYKNKERKWTEEERRWQQIRRGRYVEFNLVYDRGTKFGLNTPGARIESILMSLPETARWEYMCPIGAAGSNTPEEELVQVLRNPKEWV</sequence>
<evidence type="ECO:0000313" key="10">
    <source>
        <dbReference type="Proteomes" id="UP000092666"/>
    </source>
</evidence>
<evidence type="ECO:0000256" key="5">
    <source>
        <dbReference type="ARBA" id="ARBA00023002"/>
    </source>
</evidence>
<dbReference type="Pfam" id="PF01218">
    <property type="entry name" value="Coprogen_oxidas"/>
    <property type="match status" value="1"/>
</dbReference>
<dbReference type="PROSITE" id="PS01021">
    <property type="entry name" value="COPROGEN_OXIDASE"/>
    <property type="match status" value="1"/>
</dbReference>
<protein>
    <recommendedName>
        <fullName evidence="4">coproporphyrinogen oxidase</fullName>
        <ecNumber evidence="4">1.3.3.3</ecNumber>
    </recommendedName>
</protein>
<feature type="region of interest" description="Disordered" evidence="8">
    <location>
        <begin position="18"/>
        <end position="58"/>
    </location>
</feature>
<proteinExistence type="inferred from homology"/>
<dbReference type="GO" id="GO:0005737">
    <property type="term" value="C:cytoplasm"/>
    <property type="evidence" value="ECO:0007669"/>
    <property type="project" value="TreeGrafter"/>
</dbReference>
<dbReference type="PRINTS" id="PR00073">
    <property type="entry name" value="COPRGNOXDASE"/>
</dbReference>
<dbReference type="InterPro" id="IPR018375">
    <property type="entry name" value="Coprogen_oxidase_CS"/>
</dbReference>
<dbReference type="AlphaFoldDB" id="A0A1B9H180"/>
<feature type="compositionally biased region" description="Low complexity" evidence="8">
    <location>
        <begin position="22"/>
        <end position="33"/>
    </location>
</feature>
<dbReference type="EC" id="1.3.3.3" evidence="4"/>
<evidence type="ECO:0000256" key="6">
    <source>
        <dbReference type="ARBA" id="ARBA00023133"/>
    </source>
</evidence>
<evidence type="ECO:0000313" key="9">
    <source>
        <dbReference type="EMBL" id="OCF37031.1"/>
    </source>
</evidence>
<dbReference type="STRING" id="1296120.A0A1B9H180"/>
<dbReference type="EMBL" id="KI669493">
    <property type="protein sequence ID" value="OCF37031.1"/>
    <property type="molecule type" value="Genomic_DNA"/>
</dbReference>
<dbReference type="Proteomes" id="UP000092666">
    <property type="component" value="Unassembled WGS sequence"/>
</dbReference>
<gene>
    <name evidence="9" type="ORF">I316_00935</name>
</gene>
<evidence type="ECO:0000256" key="8">
    <source>
        <dbReference type="SAM" id="MobiDB-lite"/>
    </source>
</evidence>
<dbReference type="FunFam" id="3.40.1500.10:FF:000002">
    <property type="entry name" value="oxygen-dependent coproporphyrinogen-III oxidase, mitochondrial"/>
    <property type="match status" value="1"/>
</dbReference>
<comment type="similarity">
    <text evidence="2">Belongs to the aerobic coproporphyrinogen-III oxidase family.</text>
</comment>
<dbReference type="SUPFAM" id="SSF102886">
    <property type="entry name" value="Coproporphyrinogen III oxidase"/>
    <property type="match status" value="1"/>
</dbReference>
<dbReference type="InterPro" id="IPR001260">
    <property type="entry name" value="Coprogen_oxidase_aer"/>
</dbReference>
<dbReference type="Gene3D" id="3.40.1500.10">
    <property type="entry name" value="Coproporphyrinogen III oxidase, aerobic"/>
    <property type="match status" value="1"/>
</dbReference>
<dbReference type="NCBIfam" id="NF003727">
    <property type="entry name" value="PRK05330.1"/>
    <property type="match status" value="1"/>
</dbReference>
<keyword evidence="6" id="KW-0350">Heme biosynthesis</keyword>
<reference evidence="10" key="2">
    <citation type="submission" date="2013-12" db="EMBL/GenBank/DDBJ databases">
        <title>Evolution of pathogenesis and genome organization in the Tremellales.</title>
        <authorList>
            <person name="Cuomo C."/>
            <person name="Litvintseva A."/>
            <person name="Heitman J."/>
            <person name="Chen Y."/>
            <person name="Sun S."/>
            <person name="Springer D."/>
            <person name="Dromer F."/>
            <person name="Young S."/>
            <person name="Zeng Q."/>
            <person name="Chapman S."/>
            <person name="Gujja S."/>
            <person name="Saif S."/>
            <person name="Birren B."/>
        </authorList>
    </citation>
    <scope>NUCLEOTIDE SEQUENCE [LARGE SCALE GENOMIC DNA]</scope>
    <source>
        <strain evidence="10">BCC8398</strain>
    </source>
</reference>
<accession>A0A1B9H180</accession>
<evidence type="ECO:0000256" key="7">
    <source>
        <dbReference type="ARBA" id="ARBA00023244"/>
    </source>
</evidence>
<keyword evidence="5" id="KW-0560">Oxidoreductase</keyword>
<organism evidence="9 10">
    <name type="scientific">Kwoniella heveanensis BCC8398</name>
    <dbReference type="NCBI Taxonomy" id="1296120"/>
    <lineage>
        <taxon>Eukaryota</taxon>
        <taxon>Fungi</taxon>
        <taxon>Dikarya</taxon>
        <taxon>Basidiomycota</taxon>
        <taxon>Agaricomycotina</taxon>
        <taxon>Tremellomycetes</taxon>
        <taxon>Tremellales</taxon>
        <taxon>Cryptococcaceae</taxon>
        <taxon>Kwoniella</taxon>
    </lineage>
</organism>
<dbReference type="PANTHER" id="PTHR10755:SF0">
    <property type="entry name" value="OXYGEN-DEPENDENT COPROPORPHYRINOGEN-III OXIDASE, MITOCHONDRIAL"/>
    <property type="match status" value="1"/>
</dbReference>
<dbReference type="GO" id="GO:0006782">
    <property type="term" value="P:protoporphyrinogen IX biosynthetic process"/>
    <property type="evidence" value="ECO:0007669"/>
    <property type="project" value="UniProtKB-UniPathway"/>
</dbReference>
<evidence type="ECO:0000256" key="4">
    <source>
        <dbReference type="ARBA" id="ARBA00012869"/>
    </source>
</evidence>
<dbReference type="OrthoDB" id="15318at2759"/>
<dbReference type="InterPro" id="IPR036406">
    <property type="entry name" value="Coprogen_oxidase_aer_sf"/>
</dbReference>
<name>A0A1B9H180_9TREE</name>
<comment type="pathway">
    <text evidence="1">Porphyrin-containing compound metabolism; protoporphyrin-IX biosynthesis; protoporphyrinogen-IX from coproporphyrinogen-III (O2 route): step 1/1.</text>
</comment>
<dbReference type="GO" id="GO:0004109">
    <property type="term" value="F:coproporphyrinogen oxidase activity"/>
    <property type="evidence" value="ECO:0007669"/>
    <property type="project" value="UniProtKB-EC"/>
</dbReference>
<reference evidence="9 10" key="1">
    <citation type="submission" date="2013-07" db="EMBL/GenBank/DDBJ databases">
        <title>The Genome Sequence of Cryptococcus heveanensis BCC8398.</title>
        <authorList>
            <consortium name="The Broad Institute Genome Sequencing Platform"/>
            <person name="Cuomo C."/>
            <person name="Litvintseva A."/>
            <person name="Chen Y."/>
            <person name="Heitman J."/>
            <person name="Sun S."/>
            <person name="Springer D."/>
            <person name="Dromer F."/>
            <person name="Young S.K."/>
            <person name="Zeng Q."/>
            <person name="Gargeya S."/>
            <person name="Fitzgerald M."/>
            <person name="Abouelleil A."/>
            <person name="Alvarado L."/>
            <person name="Berlin A.M."/>
            <person name="Chapman S.B."/>
            <person name="Dewar J."/>
            <person name="Goldberg J."/>
            <person name="Griggs A."/>
            <person name="Gujja S."/>
            <person name="Hansen M."/>
            <person name="Howarth C."/>
            <person name="Imamovic A."/>
            <person name="Larimer J."/>
            <person name="McCowan C."/>
            <person name="Murphy C."/>
            <person name="Pearson M."/>
            <person name="Priest M."/>
            <person name="Roberts A."/>
            <person name="Saif S."/>
            <person name="Shea T."/>
            <person name="Sykes S."/>
            <person name="Wortman J."/>
            <person name="Nusbaum C."/>
            <person name="Birren B."/>
        </authorList>
    </citation>
    <scope>NUCLEOTIDE SEQUENCE [LARGE SCALE GENOMIC DNA]</scope>
    <source>
        <strain evidence="9 10">BCC8398</strain>
    </source>
</reference>
<keyword evidence="7" id="KW-0627">Porphyrin biosynthesis</keyword>
<evidence type="ECO:0000256" key="3">
    <source>
        <dbReference type="ARBA" id="ARBA00011738"/>
    </source>
</evidence>
<evidence type="ECO:0000256" key="2">
    <source>
        <dbReference type="ARBA" id="ARBA00010644"/>
    </source>
</evidence>
<dbReference type="UniPathway" id="UPA00251">
    <property type="reaction ID" value="UER00322"/>
</dbReference>
<keyword evidence="10" id="KW-1185">Reference proteome</keyword>
<evidence type="ECO:0000256" key="1">
    <source>
        <dbReference type="ARBA" id="ARBA00005168"/>
    </source>
</evidence>